<dbReference type="OrthoDB" id="49892at2157"/>
<protein>
    <submittedName>
        <fullName evidence="1">Uncharacterized protein</fullName>
    </submittedName>
</protein>
<name>A0A062V8Y6_9EURY</name>
<dbReference type="Proteomes" id="UP000027153">
    <property type="component" value="Unassembled WGS sequence"/>
</dbReference>
<dbReference type="EMBL" id="JMIY01000003">
    <property type="protein sequence ID" value="KCZ72229.1"/>
    <property type="molecule type" value="Genomic_DNA"/>
</dbReference>
<evidence type="ECO:0000313" key="2">
    <source>
        <dbReference type="Proteomes" id="UP000027153"/>
    </source>
</evidence>
<evidence type="ECO:0000313" key="1">
    <source>
        <dbReference type="EMBL" id="KCZ72229.1"/>
    </source>
</evidence>
<keyword evidence="2" id="KW-1185">Reference proteome</keyword>
<dbReference type="AlphaFoldDB" id="A0A062V8Y6"/>
<gene>
    <name evidence="1" type="ORF">ANME2D_01633</name>
</gene>
<organism evidence="1 2">
    <name type="scientific">Candidatus Methanoperedens nitratireducens</name>
    <dbReference type="NCBI Taxonomy" id="1392998"/>
    <lineage>
        <taxon>Archaea</taxon>
        <taxon>Methanobacteriati</taxon>
        <taxon>Methanobacteriota</taxon>
        <taxon>Stenosarchaea group</taxon>
        <taxon>Methanomicrobia</taxon>
        <taxon>Methanosarcinales</taxon>
        <taxon>ANME-2 cluster</taxon>
        <taxon>Candidatus Methanoperedentaceae</taxon>
        <taxon>Candidatus Methanoperedens</taxon>
    </lineage>
</organism>
<reference evidence="1 2" key="1">
    <citation type="journal article" date="2013" name="Nature">
        <title>Anaerobic oxidation of methane coupled to nitrate reduction in a novel archaeal lineage.</title>
        <authorList>
            <person name="Haroon M.F."/>
            <person name="Hu S."/>
            <person name="Shi Y."/>
            <person name="Imelfort M."/>
            <person name="Keller J."/>
            <person name="Hugenholtz P."/>
            <person name="Yuan Z."/>
            <person name="Tyson G.W."/>
        </authorList>
    </citation>
    <scope>NUCLEOTIDE SEQUENCE [LARGE SCALE GENOMIC DNA]</scope>
    <source>
        <strain evidence="1 2">ANME-2d</strain>
    </source>
</reference>
<accession>A0A062V8Y6</accession>
<dbReference type="Pfam" id="PF17341">
    <property type="entry name" value="DUF5371"/>
    <property type="match status" value="1"/>
</dbReference>
<comment type="caution">
    <text evidence="1">The sequence shown here is derived from an EMBL/GenBank/DDBJ whole genome shotgun (WGS) entry which is preliminary data.</text>
</comment>
<sequence length="68" mass="7878">MAKIMHAQTVLTIEDIEALKQKTGESSTKDALAKAVAHYLDCEYTQVEDMWAKRLERVVKRKRKEEVD</sequence>
<dbReference type="RefSeq" id="WP_048090306.1">
    <property type="nucleotide sequence ID" value="NZ_JMIY01000003.1"/>
</dbReference>
<proteinExistence type="predicted"/>
<dbReference type="InterPro" id="IPR020073">
    <property type="entry name" value="Uncharacterised_AF1718"/>
</dbReference>